<keyword evidence="4" id="KW-1185">Reference proteome</keyword>
<evidence type="ECO:0000259" key="2">
    <source>
        <dbReference type="Pfam" id="PF21112"/>
    </source>
</evidence>
<feature type="chain" id="PRO_5031021137" description="CsgH-like domain-containing protein" evidence="1">
    <location>
        <begin position="26"/>
        <end position="126"/>
    </location>
</feature>
<evidence type="ECO:0000256" key="1">
    <source>
        <dbReference type="SAM" id="SignalP"/>
    </source>
</evidence>
<dbReference type="NCBIfam" id="NF041112">
    <property type="entry name" value="chap_CsgH_alph"/>
    <property type="match status" value="1"/>
</dbReference>
<dbReference type="InterPro" id="IPR048632">
    <property type="entry name" value="CsgH-like"/>
</dbReference>
<feature type="domain" description="CsgH-like" evidence="2">
    <location>
        <begin position="32"/>
        <end position="118"/>
    </location>
</feature>
<evidence type="ECO:0000313" key="4">
    <source>
        <dbReference type="Proteomes" id="UP000547011"/>
    </source>
</evidence>
<dbReference type="Pfam" id="PF21112">
    <property type="entry name" value="CsgH"/>
    <property type="match status" value="1"/>
</dbReference>
<proteinExistence type="predicted"/>
<dbReference type="EMBL" id="JACIEW010000002">
    <property type="protein sequence ID" value="MBB4051501.1"/>
    <property type="molecule type" value="Genomic_DNA"/>
</dbReference>
<keyword evidence="1" id="KW-0732">Signal</keyword>
<accession>A0A7W6ILZ5</accession>
<dbReference type="Proteomes" id="UP000547011">
    <property type="component" value="Unassembled WGS sequence"/>
</dbReference>
<organism evidence="3 4">
    <name type="scientific">Devosia subaequoris</name>
    <dbReference type="NCBI Taxonomy" id="395930"/>
    <lineage>
        <taxon>Bacteria</taxon>
        <taxon>Pseudomonadati</taxon>
        <taxon>Pseudomonadota</taxon>
        <taxon>Alphaproteobacteria</taxon>
        <taxon>Hyphomicrobiales</taxon>
        <taxon>Devosiaceae</taxon>
        <taxon>Devosia</taxon>
    </lineage>
</organism>
<dbReference type="InterPro" id="IPR047726">
    <property type="entry name" value="CsgH_dom"/>
</dbReference>
<comment type="caution">
    <text evidence="3">The sequence shown here is derived from an EMBL/GenBank/DDBJ whole genome shotgun (WGS) entry which is preliminary data.</text>
</comment>
<sequence length="126" mass="12615">MVHSTLRIGVLAFGALALAGAAAHATSNDSDLNCGISTQTERGLLAIEGIVESPTALTGEYRFALKSQGAGGTSNISQGGQFSVAPGAPVSLGKVMVNAGASVDIDFTISADGKRLDCSAPLLTHT</sequence>
<dbReference type="RefSeq" id="WP_183310253.1">
    <property type="nucleotide sequence ID" value="NZ_JACIEW010000002.1"/>
</dbReference>
<dbReference type="InterPro" id="IPR053722">
    <property type="entry name" value="Curli_assembly_CsgC/AgfC"/>
</dbReference>
<feature type="signal peptide" evidence="1">
    <location>
        <begin position="1"/>
        <end position="25"/>
    </location>
</feature>
<name>A0A7W6ILZ5_9HYPH</name>
<reference evidence="3 4" key="1">
    <citation type="submission" date="2020-08" db="EMBL/GenBank/DDBJ databases">
        <title>Genomic Encyclopedia of Type Strains, Phase IV (KMG-IV): sequencing the most valuable type-strain genomes for metagenomic binning, comparative biology and taxonomic classification.</title>
        <authorList>
            <person name="Goeker M."/>
        </authorList>
    </citation>
    <scope>NUCLEOTIDE SEQUENCE [LARGE SCALE GENOMIC DNA]</scope>
    <source>
        <strain evidence="3 4">DSM 23447</strain>
    </source>
</reference>
<gene>
    <name evidence="3" type="ORF">GGR20_001137</name>
</gene>
<protein>
    <recommendedName>
        <fullName evidence="2">CsgH-like domain-containing protein</fullName>
    </recommendedName>
</protein>
<dbReference type="Gene3D" id="2.60.40.2420">
    <property type="match status" value="1"/>
</dbReference>
<dbReference type="AlphaFoldDB" id="A0A7W6ILZ5"/>
<evidence type="ECO:0000313" key="3">
    <source>
        <dbReference type="EMBL" id="MBB4051501.1"/>
    </source>
</evidence>